<organism evidence="1 2">
    <name type="scientific">Vermiconidia calcicola</name>
    <dbReference type="NCBI Taxonomy" id="1690605"/>
    <lineage>
        <taxon>Eukaryota</taxon>
        <taxon>Fungi</taxon>
        <taxon>Dikarya</taxon>
        <taxon>Ascomycota</taxon>
        <taxon>Pezizomycotina</taxon>
        <taxon>Dothideomycetes</taxon>
        <taxon>Dothideomycetidae</taxon>
        <taxon>Mycosphaerellales</taxon>
        <taxon>Extremaceae</taxon>
        <taxon>Vermiconidia</taxon>
    </lineage>
</organism>
<comment type="caution">
    <text evidence="1">The sequence shown here is derived from an EMBL/GenBank/DDBJ whole genome shotgun (WGS) entry which is preliminary data.</text>
</comment>
<accession>A0ACC3NUU4</accession>
<sequence>MHAYTSEIGPDFEGMKSTDSERAPMMVSAQCNSLPSADFILLCDLHHISLAISYGTPGDIPMAIIDDDFVMIEKEGLGGPDSGNDYLGSISSHVEGLSSDLRSISLDIHDHPELQYKEYHAHHVLTGYLKKQHGWNVTTSAYGIETAFVAVYDTGKKGPVVSFNAEYDALAGIGHACGHNLIAIVSLAGALASAQVLQQANYGGRVVLFGTPAEEGGGGKIKLLKAGAYEDVDISLITHPGITPDAALVRTAAYSTFKVEYFGKEAHAAARPWDGINALDALITAYNAISVLRQQTQPGDIIQCTFTTGALSSHQADARAAQIINGGLRPNIIHAYSSGRFVVRSTLKTRLEALKKRVVACFEAGATATGATLKLTAGMGYENHMPNHALGRSYRHFFNRLGGNIPIGELDIINAATQASTDQGNISHAMPSISCNIWIRSEDKEGQQCGGPHTPDFEKAARTAESHELAMRAAKALAGVAVDVCRRPELLHEAKEEFNKSQRAQ</sequence>
<dbReference type="EMBL" id="JAUTXU010000009">
    <property type="protein sequence ID" value="KAK3723576.1"/>
    <property type="molecule type" value="Genomic_DNA"/>
</dbReference>
<dbReference type="Proteomes" id="UP001281147">
    <property type="component" value="Unassembled WGS sequence"/>
</dbReference>
<proteinExistence type="predicted"/>
<evidence type="ECO:0000313" key="2">
    <source>
        <dbReference type="Proteomes" id="UP001281147"/>
    </source>
</evidence>
<keyword evidence="2" id="KW-1185">Reference proteome</keyword>
<protein>
    <submittedName>
        <fullName evidence="1">Uncharacterized protein</fullName>
    </submittedName>
</protein>
<name>A0ACC3NUU4_9PEZI</name>
<reference evidence="1" key="1">
    <citation type="submission" date="2023-07" db="EMBL/GenBank/DDBJ databases">
        <title>Black Yeasts Isolated from many extreme environments.</title>
        <authorList>
            <person name="Coleine C."/>
            <person name="Stajich J.E."/>
            <person name="Selbmann L."/>
        </authorList>
    </citation>
    <scope>NUCLEOTIDE SEQUENCE</scope>
    <source>
        <strain evidence="1">CCFEE 5714</strain>
    </source>
</reference>
<evidence type="ECO:0000313" key="1">
    <source>
        <dbReference type="EMBL" id="KAK3723576.1"/>
    </source>
</evidence>
<gene>
    <name evidence="1" type="ORF">LTR37_001828</name>
</gene>